<feature type="region of interest" description="Disordered" evidence="1">
    <location>
        <begin position="456"/>
        <end position="478"/>
    </location>
</feature>
<dbReference type="RefSeq" id="XP_001883285.1">
    <property type="nucleotide sequence ID" value="XM_001883250.1"/>
</dbReference>
<keyword evidence="4" id="KW-1185">Reference proteome</keyword>
<gene>
    <name evidence="3" type="ORF">LACBIDRAFT_329206</name>
</gene>
<dbReference type="EMBL" id="DS547110">
    <property type="protein sequence ID" value="EDR05997.1"/>
    <property type="molecule type" value="Genomic_DNA"/>
</dbReference>
<feature type="transmembrane region" description="Helical" evidence="2">
    <location>
        <begin position="94"/>
        <end position="115"/>
    </location>
</feature>
<dbReference type="GeneID" id="6078902"/>
<proteinExistence type="predicted"/>
<dbReference type="OrthoDB" id="2552978at2759"/>
<protein>
    <submittedName>
        <fullName evidence="3">Predicted protein</fullName>
    </submittedName>
</protein>
<reference evidence="3 4" key="1">
    <citation type="journal article" date="2008" name="Nature">
        <title>The genome of Laccaria bicolor provides insights into mycorrhizal symbiosis.</title>
        <authorList>
            <person name="Martin F."/>
            <person name="Aerts A."/>
            <person name="Ahren D."/>
            <person name="Brun A."/>
            <person name="Danchin E.G.J."/>
            <person name="Duchaussoy F."/>
            <person name="Gibon J."/>
            <person name="Kohler A."/>
            <person name="Lindquist E."/>
            <person name="Pereda V."/>
            <person name="Salamov A."/>
            <person name="Shapiro H.J."/>
            <person name="Wuyts J."/>
            <person name="Blaudez D."/>
            <person name="Buee M."/>
            <person name="Brokstein P."/>
            <person name="Canbaeck B."/>
            <person name="Cohen D."/>
            <person name="Courty P.E."/>
            <person name="Coutinho P.M."/>
            <person name="Delaruelle C."/>
            <person name="Detter J.C."/>
            <person name="Deveau A."/>
            <person name="DiFazio S."/>
            <person name="Duplessis S."/>
            <person name="Fraissinet-Tachet L."/>
            <person name="Lucic E."/>
            <person name="Frey-Klett P."/>
            <person name="Fourrey C."/>
            <person name="Feussner I."/>
            <person name="Gay G."/>
            <person name="Grimwood J."/>
            <person name="Hoegger P.J."/>
            <person name="Jain P."/>
            <person name="Kilaru S."/>
            <person name="Labbe J."/>
            <person name="Lin Y.C."/>
            <person name="Legue V."/>
            <person name="Le Tacon F."/>
            <person name="Marmeisse R."/>
            <person name="Melayah D."/>
            <person name="Montanini B."/>
            <person name="Muratet M."/>
            <person name="Nehls U."/>
            <person name="Niculita-Hirzel H."/>
            <person name="Oudot-Le Secq M.P."/>
            <person name="Peter M."/>
            <person name="Quesneville H."/>
            <person name="Rajashekar B."/>
            <person name="Reich M."/>
            <person name="Rouhier N."/>
            <person name="Schmutz J."/>
            <person name="Yin T."/>
            <person name="Chalot M."/>
            <person name="Henrissat B."/>
            <person name="Kuees U."/>
            <person name="Lucas S."/>
            <person name="Van de Peer Y."/>
            <person name="Podila G.K."/>
            <person name="Polle A."/>
            <person name="Pukkila P.J."/>
            <person name="Richardson P.M."/>
            <person name="Rouze P."/>
            <person name="Sanders I.R."/>
            <person name="Stajich J.E."/>
            <person name="Tunlid A."/>
            <person name="Tuskan G."/>
            <person name="Grigoriev I.V."/>
        </authorList>
    </citation>
    <scope>NUCLEOTIDE SEQUENCE [LARGE SCALE GENOMIC DNA]</scope>
    <source>
        <strain evidence="4">S238N-H82 / ATCC MYA-4686</strain>
    </source>
</reference>
<name>B0DHD5_LACBS</name>
<dbReference type="AlphaFoldDB" id="B0DHD5"/>
<keyword evidence="2" id="KW-1133">Transmembrane helix</keyword>
<dbReference type="HOGENOM" id="CLU_571144_0_0_1"/>
<dbReference type="InParanoid" id="B0DHD5"/>
<evidence type="ECO:0000256" key="2">
    <source>
        <dbReference type="SAM" id="Phobius"/>
    </source>
</evidence>
<organism evidence="4">
    <name type="scientific">Laccaria bicolor (strain S238N-H82 / ATCC MYA-4686)</name>
    <name type="common">Bicoloured deceiver</name>
    <name type="synonym">Laccaria laccata var. bicolor</name>
    <dbReference type="NCBI Taxonomy" id="486041"/>
    <lineage>
        <taxon>Eukaryota</taxon>
        <taxon>Fungi</taxon>
        <taxon>Dikarya</taxon>
        <taxon>Basidiomycota</taxon>
        <taxon>Agaricomycotina</taxon>
        <taxon>Agaricomycetes</taxon>
        <taxon>Agaricomycetidae</taxon>
        <taxon>Agaricales</taxon>
        <taxon>Agaricineae</taxon>
        <taxon>Hydnangiaceae</taxon>
        <taxon>Laccaria</taxon>
    </lineage>
</organism>
<sequence length="478" mass="53179">MRVDPLRHPEALMGVMARFFNNLRDTYGFPAADDCGGRLSFDILLDGSSHDRCLTVFKLSGTFGSLLRQTDNPTQVLLTIRTWAVWGKDKRLTIALPILYVVCMAGVLTSLRLFLPTVGFIPPPRDAGAQSAGCFNTGQALFCLLLKTTRLGHRKLANAVFLNGTFYYLYLFVMSAINVVLIYPYGYHNLLSTLISSQYIAFPTSSSSRSPTHPSPSPSALEQARINMWLKQCPSLRSDLLFSGASWQKPWDVGEGDDEAEEGVSEDGIPWSAVGRFLGLFYLVYRSRRLDRLLILFGTPALFIQAYEATIIRGPHAKALARSLEVVQYDFESDNPLSTQKKAVVGEALVRWGGLHPVVAAFPEDEDEDYGLIRDGIANSPVLPEEEEPAIWVDRYDVRLLLDVLPPPTSSSIPPAAPESPIGWLDLPSDSEDMFFFSPDEADDFRQEKRRKMLRTTMGKKKTCGVGPTKSRTKAKKN</sequence>
<dbReference type="Proteomes" id="UP000001194">
    <property type="component" value="Unassembled WGS sequence"/>
</dbReference>
<evidence type="ECO:0000256" key="1">
    <source>
        <dbReference type="SAM" id="MobiDB-lite"/>
    </source>
</evidence>
<keyword evidence="2" id="KW-0472">Membrane</keyword>
<keyword evidence="2" id="KW-0812">Transmembrane</keyword>
<feature type="transmembrane region" description="Helical" evidence="2">
    <location>
        <begin position="167"/>
        <end position="186"/>
    </location>
</feature>
<accession>B0DHD5</accession>
<evidence type="ECO:0000313" key="4">
    <source>
        <dbReference type="Proteomes" id="UP000001194"/>
    </source>
</evidence>
<feature type="transmembrane region" description="Helical" evidence="2">
    <location>
        <begin position="127"/>
        <end position="146"/>
    </location>
</feature>
<dbReference type="KEGG" id="lbc:LACBIDRAFT_329206"/>
<evidence type="ECO:0000313" key="3">
    <source>
        <dbReference type="EMBL" id="EDR05997.1"/>
    </source>
</evidence>